<evidence type="ECO:0000313" key="2">
    <source>
        <dbReference type="Proteomes" id="UP000019375"/>
    </source>
</evidence>
<organism evidence="1 2">
    <name type="scientific">Zygosaccharomyces bailii (strain CLIB 213 / ATCC 58445 / CBS 680 / BCRC 21525 / NBRC 1098 / NCYC 1416 / NRRL Y-2227)</name>
    <dbReference type="NCBI Taxonomy" id="1333698"/>
    <lineage>
        <taxon>Eukaryota</taxon>
        <taxon>Fungi</taxon>
        <taxon>Dikarya</taxon>
        <taxon>Ascomycota</taxon>
        <taxon>Saccharomycotina</taxon>
        <taxon>Saccharomycetes</taxon>
        <taxon>Saccharomycetales</taxon>
        <taxon>Saccharomycetaceae</taxon>
        <taxon>Zygosaccharomyces</taxon>
    </lineage>
</organism>
<reference evidence="2" key="1">
    <citation type="journal article" date="2013" name="Genome Announc.">
        <title>Genome sequence of the food spoilage yeast Zygosaccharomyces bailii CLIB 213(T).</title>
        <authorList>
            <person name="Galeote V."/>
            <person name="Bigey F."/>
            <person name="Devillers H."/>
            <person name="Neuveglise C."/>
            <person name="Dequin S."/>
        </authorList>
    </citation>
    <scope>NUCLEOTIDE SEQUENCE [LARGE SCALE GENOMIC DNA]</scope>
    <source>
        <strain evidence="2">CLIB 213 / ATCC 58445 / CBS 680 / CCRC 21525 / NBRC 1098 / NCYC 1416 / NRRL Y-2227</strain>
    </source>
</reference>
<dbReference type="AlphaFoldDB" id="A0A8J2T6B4"/>
<keyword evidence="2" id="KW-1185">Reference proteome</keyword>
<dbReference type="EMBL" id="HG316456">
    <property type="protein sequence ID" value="CDF88897.1"/>
    <property type="molecule type" value="Genomic_DNA"/>
</dbReference>
<dbReference type="OrthoDB" id="5582146at2759"/>
<dbReference type="Proteomes" id="UP000019375">
    <property type="component" value="Unassembled WGS sequence"/>
</dbReference>
<sequence>MTGNKLPDFSSCLKFMIAARKHLLYFYRKQGSDDAANADIDVERQANILKSLVERSYMHEGVSCYVLKSIPQEGLPTYADQTYMALEIVIVPQVHTLSREEQNTLVRMMVASQQSRPTRLFIGMISWDVDRERKMNGDVEAALSSRITLEDWLKHKFWLACYEPFENELVSPMRESTPEPLKNIRYTEVHANRSIHRYILDVMIHLRMHRLVDTTKGGGVHTGSSADVLELSQMIAIYKYKRQFVTPDHVKQACIWYFPMHLELLTSSLMDTSVMYGSKPELVDGLLSRIAEVKLKESVELENPLFLETLVVRDVLKKVVPPV</sequence>
<accession>A0A8J2T6B4</accession>
<protein>
    <submittedName>
        <fullName evidence="1">ZYBA0S03-04478g1_1</fullName>
    </submittedName>
</protein>
<proteinExistence type="predicted"/>
<name>A0A8J2T6B4_ZYGB2</name>
<gene>
    <name evidence="1" type="ORF">BN860_04478g</name>
</gene>
<evidence type="ECO:0000313" key="1">
    <source>
        <dbReference type="EMBL" id="CDF88897.1"/>
    </source>
</evidence>